<organism evidence="1 2">
    <name type="scientific">Arachis hypogaea</name>
    <name type="common">Peanut</name>
    <dbReference type="NCBI Taxonomy" id="3818"/>
    <lineage>
        <taxon>Eukaryota</taxon>
        <taxon>Viridiplantae</taxon>
        <taxon>Streptophyta</taxon>
        <taxon>Embryophyta</taxon>
        <taxon>Tracheophyta</taxon>
        <taxon>Spermatophyta</taxon>
        <taxon>Magnoliopsida</taxon>
        <taxon>eudicotyledons</taxon>
        <taxon>Gunneridae</taxon>
        <taxon>Pentapetalae</taxon>
        <taxon>rosids</taxon>
        <taxon>fabids</taxon>
        <taxon>Fabales</taxon>
        <taxon>Fabaceae</taxon>
        <taxon>Papilionoideae</taxon>
        <taxon>50 kb inversion clade</taxon>
        <taxon>dalbergioids sensu lato</taxon>
        <taxon>Dalbergieae</taxon>
        <taxon>Pterocarpus clade</taxon>
        <taxon>Arachis</taxon>
    </lineage>
</organism>
<proteinExistence type="predicted"/>
<sequence length="129" mass="15223">MLDELYQTAYASKSLSCNSWLANTYKSIVLYNPIFKLESSKYQYHEKIFIFMALWKFVLQKLVVFPLKLQNLWLLNNYMGNCLDKVNGWKVETLLGIPDHQQRSNISHHQKIHSRISNCKITLKNKSLL</sequence>
<reference evidence="1 2" key="1">
    <citation type="submission" date="2019-01" db="EMBL/GenBank/DDBJ databases">
        <title>Sequencing of cultivated peanut Arachis hypogaea provides insights into genome evolution and oil improvement.</title>
        <authorList>
            <person name="Chen X."/>
        </authorList>
    </citation>
    <scope>NUCLEOTIDE SEQUENCE [LARGE SCALE GENOMIC DNA]</scope>
    <source>
        <strain evidence="2">cv. Fuhuasheng</strain>
        <tissue evidence="1">Leaves</tissue>
    </source>
</reference>
<evidence type="ECO:0000313" key="1">
    <source>
        <dbReference type="EMBL" id="RYR41860.1"/>
    </source>
</evidence>
<dbReference type="EMBL" id="SDMP01000008">
    <property type="protein sequence ID" value="RYR41860.1"/>
    <property type="molecule type" value="Genomic_DNA"/>
</dbReference>
<gene>
    <name evidence="1" type="ORF">Ahy_A08g038287</name>
</gene>
<comment type="caution">
    <text evidence="1">The sequence shown here is derived from an EMBL/GenBank/DDBJ whole genome shotgun (WGS) entry which is preliminary data.</text>
</comment>
<keyword evidence="2" id="KW-1185">Reference proteome</keyword>
<evidence type="ECO:0000313" key="2">
    <source>
        <dbReference type="Proteomes" id="UP000289738"/>
    </source>
</evidence>
<protein>
    <submittedName>
        <fullName evidence="1">Uncharacterized protein</fullName>
    </submittedName>
</protein>
<dbReference type="AlphaFoldDB" id="A0A445BT23"/>
<name>A0A445BT23_ARAHY</name>
<dbReference type="Proteomes" id="UP000289738">
    <property type="component" value="Chromosome A08"/>
</dbReference>
<accession>A0A445BT23</accession>